<gene>
    <name evidence="1" type="ORF">ACFOW1_11570</name>
</gene>
<protein>
    <recommendedName>
        <fullName evidence="3">Prevent-host-death family protein</fullName>
    </recommendedName>
</protein>
<comment type="caution">
    <text evidence="1">The sequence shown here is derived from an EMBL/GenBank/DDBJ whole genome shotgun (WGS) entry which is preliminary data.</text>
</comment>
<dbReference type="EMBL" id="JBHSDC010000022">
    <property type="protein sequence ID" value="MFC4232535.1"/>
    <property type="molecule type" value="Genomic_DNA"/>
</dbReference>
<organism evidence="1 2">
    <name type="scientific">Parasediminibacterium paludis</name>
    <dbReference type="NCBI Taxonomy" id="908966"/>
    <lineage>
        <taxon>Bacteria</taxon>
        <taxon>Pseudomonadati</taxon>
        <taxon>Bacteroidota</taxon>
        <taxon>Chitinophagia</taxon>
        <taxon>Chitinophagales</taxon>
        <taxon>Chitinophagaceae</taxon>
        <taxon>Parasediminibacterium</taxon>
    </lineage>
</organism>
<evidence type="ECO:0000313" key="1">
    <source>
        <dbReference type="EMBL" id="MFC4232535.1"/>
    </source>
</evidence>
<accession>A0ABV8PZ78</accession>
<evidence type="ECO:0000313" key="2">
    <source>
        <dbReference type="Proteomes" id="UP001595906"/>
    </source>
</evidence>
<evidence type="ECO:0008006" key="3">
    <source>
        <dbReference type="Google" id="ProtNLM"/>
    </source>
</evidence>
<reference evidence="2" key="1">
    <citation type="journal article" date="2019" name="Int. J. Syst. Evol. Microbiol.">
        <title>The Global Catalogue of Microorganisms (GCM) 10K type strain sequencing project: providing services to taxonomists for standard genome sequencing and annotation.</title>
        <authorList>
            <consortium name="The Broad Institute Genomics Platform"/>
            <consortium name="The Broad Institute Genome Sequencing Center for Infectious Disease"/>
            <person name="Wu L."/>
            <person name="Ma J."/>
        </authorList>
    </citation>
    <scope>NUCLEOTIDE SEQUENCE [LARGE SCALE GENOMIC DNA]</scope>
    <source>
        <strain evidence="2">CECT 8010</strain>
    </source>
</reference>
<name>A0ABV8PZ78_9BACT</name>
<proteinExistence type="predicted"/>
<dbReference type="RefSeq" id="WP_379014430.1">
    <property type="nucleotide sequence ID" value="NZ_JBHSDC010000022.1"/>
</dbReference>
<keyword evidence="2" id="KW-1185">Reference proteome</keyword>
<sequence>MSLQYITDNTGAHTAVVIPIQEWEAMVHKYADLKSLEAEPRKEKVKLSDYAGKLSIATADAMLNYVAESRGEWEERLKKQL</sequence>
<dbReference type="Proteomes" id="UP001595906">
    <property type="component" value="Unassembled WGS sequence"/>
</dbReference>